<dbReference type="EMBL" id="CP050500">
    <property type="protein sequence ID" value="QOP54912.1"/>
    <property type="molecule type" value="Genomic_DNA"/>
</dbReference>
<protein>
    <recommendedName>
        <fullName evidence="3">Nucleoside 2-deoxyribosyltransferase</fullName>
    </recommendedName>
</protein>
<name>A0ABD7BQN1_LACPA</name>
<dbReference type="Proteomes" id="UP000593972">
    <property type="component" value="Chromosome"/>
</dbReference>
<organism evidence="1 2">
    <name type="scientific">Lacticaseibacillus paracasei</name>
    <name type="common">Lactobacillus paracasei</name>
    <dbReference type="NCBI Taxonomy" id="1597"/>
    <lineage>
        <taxon>Bacteria</taxon>
        <taxon>Bacillati</taxon>
        <taxon>Bacillota</taxon>
        <taxon>Bacilli</taxon>
        <taxon>Lactobacillales</taxon>
        <taxon>Lactobacillaceae</taxon>
        <taxon>Lacticaseibacillus</taxon>
    </lineage>
</organism>
<evidence type="ECO:0008006" key="3">
    <source>
        <dbReference type="Google" id="ProtNLM"/>
    </source>
</evidence>
<reference evidence="1 2" key="1">
    <citation type="submission" date="2020-03" db="EMBL/GenBank/DDBJ databases">
        <title>Complete genome sequence of Lactobacillus paracasei strain NFFJ04, isolated from animal feed.</title>
        <authorList>
            <person name="Jung J.Y."/>
        </authorList>
    </citation>
    <scope>NUCLEOTIDE SEQUENCE [LARGE SCALE GENOMIC DNA]</scope>
    <source>
        <strain evidence="1 2">NFFJ04</strain>
    </source>
</reference>
<dbReference type="AlphaFoldDB" id="A0ABD7BQN1"/>
<gene>
    <name evidence="1" type="ORF">HCJ88_03600</name>
</gene>
<proteinExistence type="predicted"/>
<dbReference type="SUPFAM" id="SSF52309">
    <property type="entry name" value="N-(deoxy)ribosyltransferase-like"/>
    <property type="match status" value="1"/>
</dbReference>
<dbReference type="InterPro" id="IPR007710">
    <property type="entry name" value="Nucleoside_deoxyribTrfase"/>
</dbReference>
<sequence length="188" mass="20928">MKKIFFVTPIGNKNTDVRRTADFVMNTFLRPVAESLDFDVLRADLLQEVSDISNTILEQLASADLVIADTTGANPNVMFELGYRMALNKPYLILTQNVDEIPFDIRGIRALQYEVTAPDVEDFKERLNQMIRIVEDAPSLSAGSAEALGERMGADMLANAIQSGDFSTLENFVRLAKKFGSTIDEDDK</sequence>
<evidence type="ECO:0000313" key="1">
    <source>
        <dbReference type="EMBL" id="QOP54912.1"/>
    </source>
</evidence>
<dbReference type="Pfam" id="PF05014">
    <property type="entry name" value="Nuc_deoxyrib_tr"/>
    <property type="match status" value="1"/>
</dbReference>
<dbReference type="RefSeq" id="WP_193137294.1">
    <property type="nucleotide sequence ID" value="NZ_CP050500.1"/>
</dbReference>
<dbReference type="Gene3D" id="3.40.50.450">
    <property type="match status" value="1"/>
</dbReference>
<accession>A0ABD7BQN1</accession>
<evidence type="ECO:0000313" key="2">
    <source>
        <dbReference type="Proteomes" id="UP000593972"/>
    </source>
</evidence>